<keyword evidence="4" id="KW-0472">Membrane</keyword>
<feature type="region of interest" description="Disordered" evidence="3">
    <location>
        <begin position="348"/>
        <end position="369"/>
    </location>
</feature>
<dbReference type="SMART" id="SM00241">
    <property type="entry name" value="ZP"/>
    <property type="match status" value="1"/>
</dbReference>
<keyword evidence="2" id="KW-1015">Disulfide bond</keyword>
<feature type="transmembrane region" description="Helical" evidence="4">
    <location>
        <begin position="402"/>
        <end position="427"/>
    </location>
</feature>
<sequence length="450" mass="48326">MPRPLYINRVPLLFNFRGISQQLPKRSLQGTMITVAILVLAIAAEQCFGQGLTCSSAYDRLPENNDINVNCGPTMITLTINVCPVQYAVIDPSTLALNSMHNLTQCNGTLDTSVDPPVIKFVFPINDTSENACGNSISIEQSAGSGLFSQYSKVETVVIGGYVDTPVSSNTGLISYSTNLNYNFSCRYPLQYLLNNTELLTSSATVAINTNNGSFISTLSMQLSMDSNFSSSYQFNGTALALKTPMYVKVAATNLTADFFVVLDECFATPNALITTIPADRYSLFTGCDVKNKTTIISNGRGKSAQFTFETFRFVVHNSLPTSTIFLHCVTRLCQPDKCAQYLASCNSSSPSSRRRRAADTSSGTSDPVTVSSGAIYTVDPDAISQSSIQALTEVKEIKGTLTGLIVGLVIAAILGAALVTGSVLLYKMHILKAQQAQKNGADNFAFSGK</sequence>
<dbReference type="EMBL" id="CM004478">
    <property type="protein sequence ID" value="OCT72503.1"/>
    <property type="molecule type" value="Genomic_DNA"/>
</dbReference>
<dbReference type="Pfam" id="PF00100">
    <property type="entry name" value="Zona_pellucida"/>
    <property type="match status" value="1"/>
</dbReference>
<protein>
    <recommendedName>
        <fullName evidence="5">ZP domain-containing protein</fullName>
    </recommendedName>
</protein>
<dbReference type="InterPro" id="IPR042235">
    <property type="entry name" value="ZP-C_dom"/>
</dbReference>
<dbReference type="Gene3D" id="2.60.40.4100">
    <property type="entry name" value="Zona pellucida, ZP-C domain"/>
    <property type="match status" value="1"/>
</dbReference>
<evidence type="ECO:0000259" key="5">
    <source>
        <dbReference type="PROSITE" id="PS51034"/>
    </source>
</evidence>
<dbReference type="PROSITE" id="PS51034">
    <property type="entry name" value="ZP_2"/>
    <property type="match status" value="1"/>
</dbReference>
<dbReference type="PANTHER" id="PTHR14002">
    <property type="entry name" value="ENDOGLIN/TGF-BETA RECEPTOR TYPE III"/>
    <property type="match status" value="1"/>
</dbReference>
<organism evidence="6 7">
    <name type="scientific">Xenopus laevis</name>
    <name type="common">African clawed frog</name>
    <dbReference type="NCBI Taxonomy" id="8355"/>
    <lineage>
        <taxon>Eukaryota</taxon>
        <taxon>Metazoa</taxon>
        <taxon>Chordata</taxon>
        <taxon>Craniata</taxon>
        <taxon>Vertebrata</taxon>
        <taxon>Euteleostomi</taxon>
        <taxon>Amphibia</taxon>
        <taxon>Batrachia</taxon>
        <taxon>Anura</taxon>
        <taxon>Pipoidea</taxon>
        <taxon>Pipidae</taxon>
        <taxon>Xenopodinae</taxon>
        <taxon>Xenopus</taxon>
        <taxon>Xenopus</taxon>
    </lineage>
</organism>
<dbReference type="PANTHER" id="PTHR14002:SF14">
    <property type="entry name" value="SI:DKEY-103G5.3"/>
    <property type="match status" value="1"/>
</dbReference>
<evidence type="ECO:0000256" key="2">
    <source>
        <dbReference type="ARBA" id="ARBA00023157"/>
    </source>
</evidence>
<dbReference type="Pfam" id="PF23344">
    <property type="entry name" value="ZP-N"/>
    <property type="match status" value="1"/>
</dbReference>
<keyword evidence="4" id="KW-0812">Transmembrane</keyword>
<keyword evidence="1" id="KW-0732">Signal</keyword>
<name>A0A974CFR2_XENLA</name>
<accession>A0A974CFR2</accession>
<proteinExistence type="predicted"/>
<keyword evidence="4" id="KW-1133">Transmembrane helix</keyword>
<dbReference type="Proteomes" id="UP000694892">
    <property type="component" value="Chromosome 7L"/>
</dbReference>
<evidence type="ECO:0000313" key="6">
    <source>
        <dbReference type="EMBL" id="OCT72503.1"/>
    </source>
</evidence>
<dbReference type="OMA" id="INLCTAQ"/>
<reference evidence="7" key="1">
    <citation type="journal article" date="2016" name="Nature">
        <title>Genome evolution in the allotetraploid frog Xenopus laevis.</title>
        <authorList>
            <person name="Session A.M."/>
            <person name="Uno Y."/>
            <person name="Kwon T."/>
            <person name="Chapman J.A."/>
            <person name="Toyoda A."/>
            <person name="Takahashi S."/>
            <person name="Fukui A."/>
            <person name="Hikosaka A."/>
            <person name="Suzuki A."/>
            <person name="Kondo M."/>
            <person name="van Heeringen S.J."/>
            <person name="Quigley I."/>
            <person name="Heinz S."/>
            <person name="Ogino H."/>
            <person name="Ochi H."/>
            <person name="Hellsten U."/>
            <person name="Lyons J.B."/>
            <person name="Simakov O."/>
            <person name="Putnam N."/>
            <person name="Stites J."/>
            <person name="Kuroki Y."/>
            <person name="Tanaka T."/>
            <person name="Michiue T."/>
            <person name="Watanabe M."/>
            <person name="Bogdanovic O."/>
            <person name="Lister R."/>
            <person name="Georgiou G."/>
            <person name="Paranjpe S.S."/>
            <person name="van Kruijsbergen I."/>
            <person name="Shu S."/>
            <person name="Carlson J."/>
            <person name="Kinoshita T."/>
            <person name="Ohta Y."/>
            <person name="Mawaribuchi S."/>
            <person name="Jenkins J."/>
            <person name="Grimwood J."/>
            <person name="Schmutz J."/>
            <person name="Mitros T."/>
            <person name="Mozaffari S.V."/>
            <person name="Suzuki Y."/>
            <person name="Haramoto Y."/>
            <person name="Yamamoto T.S."/>
            <person name="Takagi C."/>
            <person name="Heald R."/>
            <person name="Miller K."/>
            <person name="Haudenschild C."/>
            <person name="Kitzman J."/>
            <person name="Nakayama T."/>
            <person name="Izutsu Y."/>
            <person name="Robert J."/>
            <person name="Fortriede J."/>
            <person name="Burns K."/>
            <person name="Lotay V."/>
            <person name="Karimi K."/>
            <person name="Yasuoka Y."/>
            <person name="Dichmann D.S."/>
            <person name="Flajnik M.F."/>
            <person name="Houston D.W."/>
            <person name="Shendure J."/>
            <person name="DuPasquier L."/>
            <person name="Vize P.D."/>
            <person name="Zorn A.M."/>
            <person name="Ito M."/>
            <person name="Marcotte E.M."/>
            <person name="Wallingford J.B."/>
            <person name="Ito Y."/>
            <person name="Asashima M."/>
            <person name="Ueno N."/>
            <person name="Matsuda Y."/>
            <person name="Veenstra G.J."/>
            <person name="Fujiyama A."/>
            <person name="Harland R.M."/>
            <person name="Taira M."/>
            <person name="Rokhsar D.S."/>
        </authorList>
    </citation>
    <scope>NUCLEOTIDE SEQUENCE [LARGE SCALE GENOMIC DNA]</scope>
    <source>
        <strain evidence="7">J</strain>
    </source>
</reference>
<evidence type="ECO:0000256" key="1">
    <source>
        <dbReference type="ARBA" id="ARBA00022729"/>
    </source>
</evidence>
<dbReference type="AlphaFoldDB" id="A0A974CFR2"/>
<gene>
    <name evidence="6" type="ORF">XELAEV_18035483mg</name>
</gene>
<evidence type="ECO:0000313" key="7">
    <source>
        <dbReference type="Proteomes" id="UP000694892"/>
    </source>
</evidence>
<evidence type="ECO:0000256" key="3">
    <source>
        <dbReference type="SAM" id="MobiDB-lite"/>
    </source>
</evidence>
<dbReference type="InterPro" id="IPR055355">
    <property type="entry name" value="ZP-C"/>
</dbReference>
<evidence type="ECO:0000256" key="4">
    <source>
        <dbReference type="SAM" id="Phobius"/>
    </source>
</evidence>
<dbReference type="InterPro" id="IPR001507">
    <property type="entry name" value="ZP_dom"/>
</dbReference>
<dbReference type="InterPro" id="IPR055356">
    <property type="entry name" value="ZP-N"/>
</dbReference>
<feature type="domain" description="ZP" evidence="5">
    <location>
        <begin position="70"/>
        <end position="353"/>
    </location>
</feature>